<dbReference type="GO" id="GO:0032511">
    <property type="term" value="P:late endosome to vacuole transport via multivesicular body sorting pathway"/>
    <property type="evidence" value="ECO:0007669"/>
    <property type="project" value="TreeGrafter"/>
</dbReference>
<protein>
    <submittedName>
        <fullName evidence="9">Charged multivesicular body protein 6</fullName>
    </submittedName>
</protein>
<dbReference type="GO" id="GO:0015031">
    <property type="term" value="P:protein transport"/>
    <property type="evidence" value="ECO:0007669"/>
    <property type="project" value="UniProtKB-KW"/>
</dbReference>
<evidence type="ECO:0000256" key="3">
    <source>
        <dbReference type="ARBA" id="ARBA00022448"/>
    </source>
</evidence>
<evidence type="ECO:0000256" key="2">
    <source>
        <dbReference type="ARBA" id="ARBA00006190"/>
    </source>
</evidence>
<keyword evidence="3" id="KW-0813">Transport</keyword>
<dbReference type="Pfam" id="PF03357">
    <property type="entry name" value="Snf7"/>
    <property type="match status" value="1"/>
</dbReference>
<keyword evidence="6" id="KW-0472">Membrane</keyword>
<evidence type="ECO:0000256" key="7">
    <source>
        <dbReference type="SAM" id="Coils"/>
    </source>
</evidence>
<dbReference type="GO" id="GO:0006900">
    <property type="term" value="P:vesicle budding from membrane"/>
    <property type="evidence" value="ECO:0007669"/>
    <property type="project" value="TreeGrafter"/>
</dbReference>
<dbReference type="GO" id="GO:0005771">
    <property type="term" value="C:multivesicular body"/>
    <property type="evidence" value="ECO:0007669"/>
    <property type="project" value="TreeGrafter"/>
</dbReference>
<comment type="similarity">
    <text evidence="2">Belongs to the SNF7 family.</text>
</comment>
<comment type="subcellular location">
    <subcellularLocation>
        <location evidence="1">Endosome membrane</location>
    </subcellularLocation>
</comment>
<evidence type="ECO:0000256" key="4">
    <source>
        <dbReference type="ARBA" id="ARBA00022753"/>
    </source>
</evidence>
<gene>
    <name evidence="9" type="primary">VPS20</name>
    <name evidence="9" type="ORF">TSPGSL018_16011</name>
</gene>
<dbReference type="AlphaFoldDB" id="A0A061S574"/>
<proteinExistence type="inferred from homology"/>
<keyword evidence="7" id="KW-0175">Coiled coil</keyword>
<evidence type="ECO:0000256" key="8">
    <source>
        <dbReference type="SAM" id="MobiDB-lite"/>
    </source>
</evidence>
<feature type="coiled-coil region" evidence="7">
    <location>
        <begin position="16"/>
        <end position="46"/>
    </location>
</feature>
<organism evidence="9">
    <name type="scientific">Tetraselmis sp. GSL018</name>
    <dbReference type="NCBI Taxonomy" id="582737"/>
    <lineage>
        <taxon>Eukaryota</taxon>
        <taxon>Viridiplantae</taxon>
        <taxon>Chlorophyta</taxon>
        <taxon>core chlorophytes</taxon>
        <taxon>Chlorodendrophyceae</taxon>
        <taxon>Chlorodendrales</taxon>
        <taxon>Chlorodendraceae</taxon>
        <taxon>Tetraselmis</taxon>
    </lineage>
</organism>
<dbReference type="Gene3D" id="6.10.140.1230">
    <property type="match status" value="1"/>
</dbReference>
<keyword evidence="5" id="KW-0653">Protein transport</keyword>
<dbReference type="InterPro" id="IPR005024">
    <property type="entry name" value="Snf7_fam"/>
</dbReference>
<evidence type="ECO:0000256" key="1">
    <source>
        <dbReference type="ARBA" id="ARBA00004608"/>
    </source>
</evidence>
<evidence type="ECO:0000256" key="6">
    <source>
        <dbReference type="ARBA" id="ARBA00023136"/>
    </source>
</evidence>
<sequence length="224" mass="25244">MGNYFQKAANASKGKITELDKAILNLKTQRRKLSDQRTRLETLTSRERSLVKDLLNKKLKQRALLTLKKVKLQEEQLDQIDIYLLRVQELLISIENAKETKSVFDTLRLGADALKAAQSQLSLEEVEKLAEDTAEAKEYEDRLQQLMGESWCGHDDEEVLHELEELERSVFASELPEVPSGASELTQAHEKLPDVPESELENVDALRAKARAAGGKVRAEPVPA</sequence>
<dbReference type="PANTHER" id="PTHR22761">
    <property type="entry name" value="CHARGED MULTIVESICULAR BODY PROTEIN"/>
    <property type="match status" value="1"/>
</dbReference>
<feature type="region of interest" description="Disordered" evidence="8">
    <location>
        <begin position="175"/>
        <end position="198"/>
    </location>
</feature>
<evidence type="ECO:0000313" key="9">
    <source>
        <dbReference type="EMBL" id="JAC78109.1"/>
    </source>
</evidence>
<dbReference type="PANTHER" id="PTHR22761:SF5">
    <property type="entry name" value="CHARGED MULTIVESICULAR BODY PROTEIN 6"/>
    <property type="match status" value="1"/>
</dbReference>
<name>A0A061S574_9CHLO</name>
<reference evidence="9" key="1">
    <citation type="submission" date="2014-05" db="EMBL/GenBank/DDBJ databases">
        <title>The transcriptome of the halophilic microalga Tetraselmis sp. GSL018 isolated from the Great Salt Lake, Utah.</title>
        <authorList>
            <person name="Jinkerson R.E."/>
            <person name="D'Adamo S."/>
            <person name="Posewitz M.C."/>
        </authorList>
    </citation>
    <scope>NUCLEOTIDE SEQUENCE</scope>
    <source>
        <strain evidence="9">GSL018</strain>
    </source>
</reference>
<keyword evidence="4" id="KW-0967">Endosome</keyword>
<evidence type="ECO:0000256" key="5">
    <source>
        <dbReference type="ARBA" id="ARBA00022927"/>
    </source>
</evidence>
<accession>A0A061S574</accession>
<dbReference type="GO" id="GO:0000815">
    <property type="term" value="C:ESCRT III complex"/>
    <property type="evidence" value="ECO:0007669"/>
    <property type="project" value="TreeGrafter"/>
</dbReference>
<dbReference type="EMBL" id="GBEZ01007347">
    <property type="protein sequence ID" value="JAC78109.1"/>
    <property type="molecule type" value="Transcribed_RNA"/>
</dbReference>